<evidence type="ECO:0000313" key="1">
    <source>
        <dbReference type="EMBL" id="MFD2232392.1"/>
    </source>
</evidence>
<gene>
    <name evidence="1" type="ORF">ACFSNB_01090</name>
</gene>
<organism evidence="1 2">
    <name type="scientific">Phaeospirillum tilakii</name>
    <dbReference type="NCBI Taxonomy" id="741673"/>
    <lineage>
        <taxon>Bacteria</taxon>
        <taxon>Pseudomonadati</taxon>
        <taxon>Pseudomonadota</taxon>
        <taxon>Alphaproteobacteria</taxon>
        <taxon>Rhodospirillales</taxon>
        <taxon>Rhodospirillaceae</taxon>
        <taxon>Phaeospirillum</taxon>
    </lineage>
</organism>
<comment type="caution">
    <text evidence="1">The sequence shown here is derived from an EMBL/GenBank/DDBJ whole genome shotgun (WGS) entry which is preliminary data.</text>
</comment>
<dbReference type="EMBL" id="JBHUIY010000002">
    <property type="protein sequence ID" value="MFD2232392.1"/>
    <property type="molecule type" value="Genomic_DNA"/>
</dbReference>
<dbReference type="RefSeq" id="WP_377313659.1">
    <property type="nucleotide sequence ID" value="NZ_JBHUIY010000002.1"/>
</dbReference>
<sequence length="46" mass="5201">MIRLVAFVILVLAVLITTAVVMVSAWDPTPPTVRIERMIPDDHFPR</sequence>
<proteinExistence type="predicted"/>
<evidence type="ECO:0000313" key="2">
    <source>
        <dbReference type="Proteomes" id="UP001597296"/>
    </source>
</evidence>
<reference evidence="2" key="1">
    <citation type="journal article" date="2019" name="Int. J. Syst. Evol. Microbiol.">
        <title>The Global Catalogue of Microorganisms (GCM) 10K type strain sequencing project: providing services to taxonomists for standard genome sequencing and annotation.</title>
        <authorList>
            <consortium name="The Broad Institute Genomics Platform"/>
            <consortium name="The Broad Institute Genome Sequencing Center for Infectious Disease"/>
            <person name="Wu L."/>
            <person name="Ma J."/>
        </authorList>
    </citation>
    <scope>NUCLEOTIDE SEQUENCE [LARGE SCALE GENOMIC DNA]</scope>
    <source>
        <strain evidence="2">KCTC 15012</strain>
    </source>
</reference>
<accession>A0ABW5C7U4</accession>
<protein>
    <submittedName>
        <fullName evidence="1">Uncharacterized protein</fullName>
    </submittedName>
</protein>
<name>A0ABW5C7U4_9PROT</name>
<keyword evidence="2" id="KW-1185">Reference proteome</keyword>
<dbReference type="Proteomes" id="UP001597296">
    <property type="component" value="Unassembled WGS sequence"/>
</dbReference>